<dbReference type="EMBL" id="CAEZUK010000115">
    <property type="protein sequence ID" value="CAB4601852.1"/>
    <property type="molecule type" value="Genomic_DNA"/>
</dbReference>
<proteinExistence type="predicted"/>
<evidence type="ECO:0000313" key="2">
    <source>
        <dbReference type="EMBL" id="CAB5133509.1"/>
    </source>
</evidence>
<gene>
    <name evidence="1" type="ORF">UFOPK1820_00790</name>
    <name evidence="2" type="ORF">UFOPK4422_01491</name>
</gene>
<protein>
    <submittedName>
        <fullName evidence="1">Unannotated protein</fullName>
    </submittedName>
</protein>
<dbReference type="AlphaFoldDB" id="A0A6J6GKL4"/>
<accession>A0A6J6GKL4</accession>
<organism evidence="1">
    <name type="scientific">freshwater metagenome</name>
    <dbReference type="NCBI Taxonomy" id="449393"/>
    <lineage>
        <taxon>unclassified sequences</taxon>
        <taxon>metagenomes</taxon>
        <taxon>ecological metagenomes</taxon>
    </lineage>
</organism>
<name>A0A6J6GKL4_9ZZZZ</name>
<sequence length="117" mass="12860">MIVCVAVFAGYLPDLAIFKVKVHDLPVPIDKNPLNPSGKKRHEPVFDHVFTPGEFVEARSDSHSFWPAVIDDNFHVTVVFVAAATELAVTPPNKATITNAPARKIALDRISEPYNTP</sequence>
<reference evidence="1" key="1">
    <citation type="submission" date="2020-05" db="EMBL/GenBank/DDBJ databases">
        <authorList>
            <person name="Chiriac C."/>
            <person name="Salcher M."/>
            <person name="Ghai R."/>
            <person name="Kavagutti S V."/>
        </authorList>
    </citation>
    <scope>NUCLEOTIDE SEQUENCE</scope>
</reference>
<evidence type="ECO:0000313" key="1">
    <source>
        <dbReference type="EMBL" id="CAB4601852.1"/>
    </source>
</evidence>
<dbReference type="EMBL" id="CAFBRX010000198">
    <property type="protein sequence ID" value="CAB5133509.1"/>
    <property type="molecule type" value="Genomic_DNA"/>
</dbReference>